<evidence type="ECO:0000313" key="3">
    <source>
        <dbReference type="EMBL" id="MFB9887939.1"/>
    </source>
</evidence>
<gene>
    <name evidence="3" type="ORF">ACFFLH_16105</name>
</gene>
<protein>
    <submittedName>
        <fullName evidence="3">DUF2608 domain-containing protein</fullName>
    </submittedName>
</protein>
<feature type="signal peptide" evidence="2">
    <location>
        <begin position="1"/>
        <end position="20"/>
    </location>
</feature>
<dbReference type="Proteomes" id="UP001589628">
    <property type="component" value="Unassembled WGS sequence"/>
</dbReference>
<evidence type="ECO:0000256" key="1">
    <source>
        <dbReference type="ARBA" id="ARBA00022729"/>
    </source>
</evidence>
<dbReference type="InterPro" id="IPR022565">
    <property type="entry name" value="DUF2608"/>
</dbReference>
<accession>A0ABV5ZIJ7</accession>
<comment type="caution">
    <text evidence="3">The sequence shown here is derived from an EMBL/GenBank/DDBJ whole genome shotgun (WGS) entry which is preliminary data.</text>
</comment>
<name>A0ABV5ZIJ7_9GAMM</name>
<evidence type="ECO:0000256" key="2">
    <source>
        <dbReference type="SAM" id="SignalP"/>
    </source>
</evidence>
<dbReference type="RefSeq" id="WP_027312867.1">
    <property type="nucleotide sequence ID" value="NZ_JBHLZN010000007.1"/>
</dbReference>
<evidence type="ECO:0000313" key="4">
    <source>
        <dbReference type="Proteomes" id="UP001589628"/>
    </source>
</evidence>
<keyword evidence="4" id="KW-1185">Reference proteome</keyword>
<feature type="chain" id="PRO_5047380532" evidence="2">
    <location>
        <begin position="21"/>
        <end position="313"/>
    </location>
</feature>
<keyword evidence="1 2" id="KW-0732">Signal</keyword>
<dbReference type="EMBL" id="JBHLZN010000007">
    <property type="protein sequence ID" value="MFB9887939.1"/>
    <property type="molecule type" value="Genomic_DNA"/>
</dbReference>
<proteinExistence type="predicted"/>
<reference evidence="3 4" key="1">
    <citation type="submission" date="2024-09" db="EMBL/GenBank/DDBJ databases">
        <authorList>
            <person name="Sun Q."/>
            <person name="Mori K."/>
        </authorList>
    </citation>
    <scope>NUCLEOTIDE SEQUENCE [LARGE SCALE GENOMIC DNA]</scope>
    <source>
        <strain evidence="3 4">ATCC 51285</strain>
    </source>
</reference>
<sequence>MKPSLFLFTLSLSLSGASWGAASQHRVADFGELAGYLQQSGSPSTTLLVMDNDDTLTMMPCRQLPSDCQYLGGPAWYSWQSQLIQHDSPSPMRVAQDSSGLLSISSLLFAMNRMPYTEQDIPGVLNQASLKGIRLLVETARGPSDANATEQQFAALPTAFSRYNNFLSLISQNSLILAADLPAYASPIQPCNIPGSRQVAYQNGIYYVAGQNKGIMLSCLLTKFEQSVPANPGLPITHIVFIDDTLANVEDVYQQFKNDDRYQVTALHYTALQAHKAALTQGPKAAELQRQASQQWQHLKQSLEANLAQPMLP</sequence>
<dbReference type="Pfam" id="PF11019">
    <property type="entry name" value="DUF2608"/>
    <property type="match status" value="1"/>
</dbReference>
<organism evidence="3 4">
    <name type="scientific">Balneatrix alpica</name>
    <dbReference type="NCBI Taxonomy" id="75684"/>
    <lineage>
        <taxon>Bacteria</taxon>
        <taxon>Pseudomonadati</taxon>
        <taxon>Pseudomonadota</taxon>
        <taxon>Gammaproteobacteria</taxon>
        <taxon>Oceanospirillales</taxon>
        <taxon>Balneatrichaceae</taxon>
        <taxon>Balneatrix</taxon>
    </lineage>
</organism>